<dbReference type="PANTHER" id="PTHR31286">
    <property type="entry name" value="GLYCINE-RICH CELL WALL STRUCTURAL PROTEIN 1.8-LIKE"/>
    <property type="match status" value="1"/>
</dbReference>
<feature type="domain" description="DUF4283" evidence="1">
    <location>
        <begin position="10"/>
        <end position="87"/>
    </location>
</feature>
<dbReference type="InterPro" id="IPR025558">
    <property type="entry name" value="DUF4283"/>
</dbReference>
<protein>
    <recommendedName>
        <fullName evidence="1">DUF4283 domain-containing protein</fullName>
    </recommendedName>
</protein>
<reference evidence="2" key="1">
    <citation type="submission" date="2020-06" db="EMBL/GenBank/DDBJ databases">
        <authorList>
            <person name="Li T."/>
            <person name="Hu X."/>
            <person name="Zhang T."/>
            <person name="Song X."/>
            <person name="Zhang H."/>
            <person name="Dai N."/>
            <person name="Sheng W."/>
            <person name="Hou X."/>
            <person name="Wei L."/>
        </authorList>
    </citation>
    <scope>NUCLEOTIDE SEQUENCE</scope>
    <source>
        <strain evidence="2">G01</strain>
        <tissue evidence="2">Leaf</tissue>
    </source>
</reference>
<dbReference type="EMBL" id="JACGWK010001625">
    <property type="protein sequence ID" value="KAL0284908.1"/>
    <property type="molecule type" value="Genomic_DNA"/>
</dbReference>
<reference evidence="2" key="2">
    <citation type="journal article" date="2024" name="Plant">
        <title>Genomic evolution and insights into agronomic trait innovations of Sesamum species.</title>
        <authorList>
            <person name="Miao H."/>
            <person name="Wang L."/>
            <person name="Qu L."/>
            <person name="Liu H."/>
            <person name="Sun Y."/>
            <person name="Le M."/>
            <person name="Wang Q."/>
            <person name="Wei S."/>
            <person name="Zheng Y."/>
            <person name="Lin W."/>
            <person name="Duan Y."/>
            <person name="Cao H."/>
            <person name="Xiong S."/>
            <person name="Wang X."/>
            <person name="Wei L."/>
            <person name="Li C."/>
            <person name="Ma Q."/>
            <person name="Ju M."/>
            <person name="Zhao R."/>
            <person name="Li G."/>
            <person name="Mu C."/>
            <person name="Tian Q."/>
            <person name="Mei H."/>
            <person name="Zhang T."/>
            <person name="Gao T."/>
            <person name="Zhang H."/>
        </authorList>
    </citation>
    <scope>NUCLEOTIDE SEQUENCE</scope>
    <source>
        <strain evidence="2">G01</strain>
    </source>
</reference>
<dbReference type="Pfam" id="PF14111">
    <property type="entry name" value="DUF4283"/>
    <property type="match status" value="1"/>
</dbReference>
<proteinExistence type="predicted"/>
<name>A0AAW2ISZ0_9LAMI</name>
<sequence length="255" mass="29369">MPYIDRGFLLVGRLLTPRPFRFDVIKMTLTDILRPLRGFTLQVLANLRFLLSFDHVVDRDRALKGGPWIFDKNLVILDYVSPDENPLEVDLNWCKFHVHIHGLLLQMMTRVVAEFIGKRLGRSIESDINQAHFMMGDKVRVRVALDVRLPLKRELVLCWTKGLELQYGPWLREPRLVQSRLEQDRDWRGSSVERGGRQSESFAGTHVRKGLEIYETGNGRRTDGNETKATTAKAVGYSVPDSIKKLAMNISRPIF</sequence>
<comment type="caution">
    <text evidence="2">The sequence shown here is derived from an EMBL/GenBank/DDBJ whole genome shotgun (WGS) entry which is preliminary data.</text>
</comment>
<evidence type="ECO:0000313" key="2">
    <source>
        <dbReference type="EMBL" id="KAL0284908.1"/>
    </source>
</evidence>
<organism evidence="2">
    <name type="scientific">Sesamum angustifolium</name>
    <dbReference type="NCBI Taxonomy" id="2727405"/>
    <lineage>
        <taxon>Eukaryota</taxon>
        <taxon>Viridiplantae</taxon>
        <taxon>Streptophyta</taxon>
        <taxon>Embryophyta</taxon>
        <taxon>Tracheophyta</taxon>
        <taxon>Spermatophyta</taxon>
        <taxon>Magnoliopsida</taxon>
        <taxon>eudicotyledons</taxon>
        <taxon>Gunneridae</taxon>
        <taxon>Pentapetalae</taxon>
        <taxon>asterids</taxon>
        <taxon>lamiids</taxon>
        <taxon>Lamiales</taxon>
        <taxon>Pedaliaceae</taxon>
        <taxon>Sesamum</taxon>
    </lineage>
</organism>
<dbReference type="PANTHER" id="PTHR31286:SF153">
    <property type="entry name" value="DUF4283 DOMAIN PROTEIN"/>
    <property type="match status" value="1"/>
</dbReference>
<dbReference type="AlphaFoldDB" id="A0AAW2ISZ0"/>
<accession>A0AAW2ISZ0</accession>
<dbReference type="InterPro" id="IPR040256">
    <property type="entry name" value="At4g02000-like"/>
</dbReference>
<gene>
    <name evidence="2" type="ORF">Sangu_2802800</name>
</gene>
<evidence type="ECO:0000259" key="1">
    <source>
        <dbReference type="Pfam" id="PF14111"/>
    </source>
</evidence>